<reference evidence="3" key="1">
    <citation type="submission" date="2016-11" db="EMBL/GenBank/DDBJ databases">
        <authorList>
            <person name="Varghese N."/>
            <person name="Submissions S."/>
        </authorList>
    </citation>
    <scope>NUCLEOTIDE SEQUENCE [LARGE SCALE GENOMIC DNA]</scope>
    <source>
        <strain evidence="3">DSM 17963</strain>
    </source>
</reference>
<feature type="chain" id="PRO_5012544921" description="tRNA_anti-like" evidence="1">
    <location>
        <begin position="25"/>
        <end position="105"/>
    </location>
</feature>
<dbReference type="Proteomes" id="UP000184071">
    <property type="component" value="Unassembled WGS sequence"/>
</dbReference>
<evidence type="ECO:0008006" key="4">
    <source>
        <dbReference type="Google" id="ProtNLM"/>
    </source>
</evidence>
<evidence type="ECO:0000256" key="1">
    <source>
        <dbReference type="SAM" id="SignalP"/>
    </source>
</evidence>
<dbReference type="PROSITE" id="PS51257">
    <property type="entry name" value="PROKAR_LIPOPROTEIN"/>
    <property type="match status" value="1"/>
</dbReference>
<sequence>MKNLKKISLVVVLMTFVISCTTMKDNNIKTISGKVDSIESGKDGYTAKVNTDTKEVYFATISIVNVGGPQNYKQLKIGDVVSLKGEIWKSDDENHIKVTQIVSVK</sequence>
<organism evidence="2 3">
    <name type="scientific">Flavobacterium defluvii</name>
    <dbReference type="NCBI Taxonomy" id="370979"/>
    <lineage>
        <taxon>Bacteria</taxon>
        <taxon>Pseudomonadati</taxon>
        <taxon>Bacteroidota</taxon>
        <taxon>Flavobacteriia</taxon>
        <taxon>Flavobacteriales</taxon>
        <taxon>Flavobacteriaceae</taxon>
        <taxon>Flavobacterium</taxon>
    </lineage>
</organism>
<proteinExistence type="predicted"/>
<dbReference type="AlphaFoldDB" id="A0A1M5M0F3"/>
<dbReference type="OrthoDB" id="1260929at2"/>
<name>A0A1M5M0F3_9FLAO</name>
<keyword evidence="3" id="KW-1185">Reference proteome</keyword>
<evidence type="ECO:0000313" key="2">
    <source>
        <dbReference type="EMBL" id="SHG70650.1"/>
    </source>
</evidence>
<dbReference type="STRING" id="370979.SAMN05443663_103512"/>
<dbReference type="EMBL" id="FQWC01000003">
    <property type="protein sequence ID" value="SHG70650.1"/>
    <property type="molecule type" value="Genomic_DNA"/>
</dbReference>
<evidence type="ECO:0000313" key="3">
    <source>
        <dbReference type="Proteomes" id="UP000184071"/>
    </source>
</evidence>
<dbReference type="RefSeq" id="WP_073415871.1">
    <property type="nucleotide sequence ID" value="NZ_FQWC01000003.1"/>
</dbReference>
<keyword evidence="1" id="KW-0732">Signal</keyword>
<protein>
    <recommendedName>
        <fullName evidence="4">tRNA_anti-like</fullName>
    </recommendedName>
</protein>
<gene>
    <name evidence="2" type="ORF">SAMN05443663_103512</name>
</gene>
<feature type="signal peptide" evidence="1">
    <location>
        <begin position="1"/>
        <end position="24"/>
    </location>
</feature>
<accession>A0A1M5M0F3</accession>